<keyword evidence="1" id="KW-0472">Membrane</keyword>
<name>A0A8D9AGR7_9HEMI</name>
<reference evidence="2" key="1">
    <citation type="submission" date="2021-05" db="EMBL/GenBank/DDBJ databases">
        <authorList>
            <person name="Alioto T."/>
            <person name="Alioto T."/>
            <person name="Gomez Garrido J."/>
        </authorList>
    </citation>
    <scope>NUCLEOTIDE SEQUENCE</scope>
</reference>
<feature type="transmembrane region" description="Helical" evidence="1">
    <location>
        <begin position="36"/>
        <end position="55"/>
    </location>
</feature>
<proteinExistence type="predicted"/>
<dbReference type="EMBL" id="HBUF01570270">
    <property type="protein sequence ID" value="CAG6766218.1"/>
    <property type="molecule type" value="Transcribed_RNA"/>
</dbReference>
<feature type="transmembrane region" description="Helical" evidence="1">
    <location>
        <begin position="109"/>
        <end position="130"/>
    </location>
</feature>
<sequence>MLLLMTFIVSSSNGASSVFSTTTSFSLQLLVRFIPLFTKIAFSISISFAILSFSVPFAMEFRISCLFKAIVGSKLALFTSVSNALSSLLEVLLLSITVSFALTCLSSEALTLLMLLKLVSIVSLVLTSLCSNANRSIVPSSLLTLRQCFDSPSLTWSTLRTRVFDDFISLSNSLLTLKGGSIQWLVITLTSLHL</sequence>
<protein>
    <submittedName>
        <fullName evidence="2">Uncharacterized protein</fullName>
    </submittedName>
</protein>
<dbReference type="AlphaFoldDB" id="A0A8D9AGR7"/>
<evidence type="ECO:0000256" key="1">
    <source>
        <dbReference type="SAM" id="Phobius"/>
    </source>
</evidence>
<keyword evidence="1" id="KW-0812">Transmembrane</keyword>
<feature type="transmembrane region" description="Helical" evidence="1">
    <location>
        <begin position="75"/>
        <end position="103"/>
    </location>
</feature>
<evidence type="ECO:0000313" key="2">
    <source>
        <dbReference type="EMBL" id="CAG6766218.1"/>
    </source>
</evidence>
<keyword evidence="1" id="KW-1133">Transmembrane helix</keyword>
<accession>A0A8D9AGR7</accession>
<organism evidence="2">
    <name type="scientific">Cacopsylla melanoneura</name>
    <dbReference type="NCBI Taxonomy" id="428564"/>
    <lineage>
        <taxon>Eukaryota</taxon>
        <taxon>Metazoa</taxon>
        <taxon>Ecdysozoa</taxon>
        <taxon>Arthropoda</taxon>
        <taxon>Hexapoda</taxon>
        <taxon>Insecta</taxon>
        <taxon>Pterygota</taxon>
        <taxon>Neoptera</taxon>
        <taxon>Paraneoptera</taxon>
        <taxon>Hemiptera</taxon>
        <taxon>Sternorrhyncha</taxon>
        <taxon>Psylloidea</taxon>
        <taxon>Psyllidae</taxon>
        <taxon>Psyllinae</taxon>
        <taxon>Cacopsylla</taxon>
    </lineage>
</organism>